<evidence type="ECO:0000313" key="8">
    <source>
        <dbReference type="EMBL" id="PDT44331.1"/>
    </source>
</evidence>
<dbReference type="Proteomes" id="UP000220353">
    <property type="component" value="Unassembled WGS sequence"/>
</dbReference>
<dbReference type="InterPro" id="IPR051310">
    <property type="entry name" value="MCP_chemotaxis"/>
</dbReference>
<dbReference type="GO" id="GO:0006935">
    <property type="term" value="P:chemotaxis"/>
    <property type="evidence" value="ECO:0007669"/>
    <property type="project" value="UniProtKB-KW"/>
</dbReference>
<dbReference type="InterPro" id="IPR004089">
    <property type="entry name" value="MCPsignal_dom"/>
</dbReference>
<keyword evidence="5" id="KW-0472">Membrane</keyword>
<dbReference type="Pfam" id="PF00015">
    <property type="entry name" value="MCPsignal"/>
    <property type="match status" value="1"/>
</dbReference>
<dbReference type="Pfam" id="PF00672">
    <property type="entry name" value="HAMP"/>
    <property type="match status" value="1"/>
</dbReference>
<feature type="domain" description="HAMP" evidence="7">
    <location>
        <begin position="449"/>
        <end position="502"/>
    </location>
</feature>
<dbReference type="RefSeq" id="WP_097587895.1">
    <property type="nucleotide sequence ID" value="NZ_NWTC01000035.1"/>
</dbReference>
<dbReference type="SMART" id="SM00304">
    <property type="entry name" value="HAMP"/>
    <property type="match status" value="2"/>
</dbReference>
<dbReference type="PANTHER" id="PTHR43531:SF11">
    <property type="entry name" value="METHYL-ACCEPTING CHEMOTAXIS PROTEIN 3"/>
    <property type="match status" value="1"/>
</dbReference>
<evidence type="ECO:0000313" key="9">
    <source>
        <dbReference type="Proteomes" id="UP000220353"/>
    </source>
</evidence>
<feature type="transmembrane region" description="Helical" evidence="5">
    <location>
        <begin position="430"/>
        <end position="451"/>
    </location>
</feature>
<dbReference type="Gene3D" id="1.10.8.500">
    <property type="entry name" value="HAMP domain in histidine kinase"/>
    <property type="match status" value="1"/>
</dbReference>
<name>A0A2A6LP42_RHIFR</name>
<gene>
    <name evidence="8" type="ORF">CO661_29930</name>
</gene>
<sequence length="845" mass="89538">MGWVDRLLSRFKIRTKVMLLVLPFILSISAVGVTGMLASGLLQSRMAISNDVAASLRGFKDVYAAMIGFLDQTTEENRALVFSKLDEQRAALDAAGARLTPKAEGWAELESASAALSAINGRMDDLWALHADEARLEAGIKEALGVISTSQADLLTAATAFDKSISTQEDDAKEKLRDAQRILSATSFVVALRDAFAARKDDGEGYRALAAAMGDLKIHQKLLPIALPKKSKPLGKAFSANVRALSALVDDKARPPENIEKILDVFAELKALKEPLEAAATAKMQDVSTTFEELDASVAKAGLVMQDTRHLTDAIYLTRIALAEFMLDRSAEKQSTLAMHLAQCRNALFALSSTAGDLGFAGEQSTKLATSFDRIEQSAVELVGATGKRTQQFQAAADEIDHIGEQISLFADLQRSAAGRQSQDANRLSIGAMVLGVIIALVSGAALVLTLKGPIGEITQTMRNLAGGLLDTAVANRNRADEIGEMARALDVFKTNAKARIALEQRSEQERAAADAERERNEAEKLRRDQEIAFAVDALADGLDAMAKGRLTSTIETPFAPALDKLRTDFNAAVAGLRQTLLDIRTTSSVIQGSGRQMAEGAKALSGRTEQQAASLEETAASVDEIVATIRRAGDQAANADNTVSKAKQDADRSTVVVGNATAAMGRIEAASSHIGHIIEVIDDIAFQINLLALNAGIEAARAGEAGKGFAVVAQEVRELAQRSAGAAREIAALIGNSTAEVAKGAGLVSETGAALLDISKHILEISTQIEAIALSSREQASSIAEVNVAITRLDQLTQSNAAMAEETQAASWTLSGEADYLMQLVDRFDLGENSGSASETMKAA</sequence>
<evidence type="ECO:0000256" key="1">
    <source>
        <dbReference type="ARBA" id="ARBA00022500"/>
    </source>
</evidence>
<proteinExistence type="inferred from homology"/>
<feature type="region of interest" description="Disordered" evidence="4">
    <location>
        <begin position="504"/>
        <end position="524"/>
    </location>
</feature>
<dbReference type="GO" id="GO:0016020">
    <property type="term" value="C:membrane"/>
    <property type="evidence" value="ECO:0007669"/>
    <property type="project" value="InterPro"/>
</dbReference>
<evidence type="ECO:0000256" key="4">
    <source>
        <dbReference type="SAM" id="MobiDB-lite"/>
    </source>
</evidence>
<evidence type="ECO:0000256" key="2">
    <source>
        <dbReference type="ARBA" id="ARBA00029447"/>
    </source>
</evidence>
<protein>
    <submittedName>
        <fullName evidence="8">Methyl-accepting chemotaxis protein</fullName>
    </submittedName>
</protein>
<evidence type="ECO:0000259" key="7">
    <source>
        <dbReference type="PROSITE" id="PS50885"/>
    </source>
</evidence>
<feature type="transmembrane region" description="Helical" evidence="5">
    <location>
        <begin position="20"/>
        <end position="42"/>
    </location>
</feature>
<reference evidence="8 9" key="1">
    <citation type="submission" date="2017-09" db="EMBL/GenBank/DDBJ databases">
        <title>Comparative genomics of rhizobia isolated from Phaseolus vulgaris in China.</title>
        <authorList>
            <person name="Tong W."/>
        </authorList>
    </citation>
    <scope>NUCLEOTIDE SEQUENCE [LARGE SCALE GENOMIC DNA]</scope>
    <source>
        <strain evidence="8 9">PCH1</strain>
    </source>
</reference>
<keyword evidence="3" id="KW-0807">Transducer</keyword>
<dbReference type="AlphaFoldDB" id="A0A2A6LP42"/>
<dbReference type="PANTHER" id="PTHR43531">
    <property type="entry name" value="PROTEIN ICFG"/>
    <property type="match status" value="1"/>
</dbReference>
<dbReference type="CDD" id="cd06225">
    <property type="entry name" value="HAMP"/>
    <property type="match status" value="1"/>
</dbReference>
<evidence type="ECO:0000256" key="5">
    <source>
        <dbReference type="SAM" id="Phobius"/>
    </source>
</evidence>
<dbReference type="SMART" id="SM00283">
    <property type="entry name" value="MA"/>
    <property type="match status" value="1"/>
</dbReference>
<keyword evidence="1" id="KW-0145">Chemotaxis</keyword>
<comment type="similarity">
    <text evidence="2">Belongs to the methyl-accepting chemotaxis (MCP) protein family.</text>
</comment>
<dbReference type="Gene3D" id="1.10.287.950">
    <property type="entry name" value="Methyl-accepting chemotaxis protein"/>
    <property type="match status" value="1"/>
</dbReference>
<keyword evidence="5" id="KW-0812">Transmembrane</keyword>
<dbReference type="InterPro" id="IPR003660">
    <property type="entry name" value="HAMP_dom"/>
</dbReference>
<dbReference type="PROSITE" id="PS50885">
    <property type="entry name" value="HAMP"/>
    <property type="match status" value="2"/>
</dbReference>
<comment type="caution">
    <text evidence="8">The sequence shown here is derived from an EMBL/GenBank/DDBJ whole genome shotgun (WGS) entry which is preliminary data.</text>
</comment>
<dbReference type="SUPFAM" id="SSF58104">
    <property type="entry name" value="Methyl-accepting chemotaxis protein (MCP) signaling domain"/>
    <property type="match status" value="1"/>
</dbReference>
<dbReference type="EMBL" id="NWTC01000035">
    <property type="protein sequence ID" value="PDT44331.1"/>
    <property type="molecule type" value="Genomic_DNA"/>
</dbReference>
<dbReference type="GO" id="GO:0007165">
    <property type="term" value="P:signal transduction"/>
    <property type="evidence" value="ECO:0007669"/>
    <property type="project" value="UniProtKB-KW"/>
</dbReference>
<organism evidence="8 9">
    <name type="scientific">Rhizobium fredii</name>
    <name type="common">Sinorhizobium fredii</name>
    <dbReference type="NCBI Taxonomy" id="380"/>
    <lineage>
        <taxon>Bacteria</taxon>
        <taxon>Pseudomonadati</taxon>
        <taxon>Pseudomonadota</taxon>
        <taxon>Alphaproteobacteria</taxon>
        <taxon>Hyphomicrobiales</taxon>
        <taxon>Rhizobiaceae</taxon>
        <taxon>Sinorhizobium/Ensifer group</taxon>
        <taxon>Sinorhizobium</taxon>
    </lineage>
</organism>
<evidence type="ECO:0000259" key="6">
    <source>
        <dbReference type="PROSITE" id="PS50111"/>
    </source>
</evidence>
<feature type="domain" description="Methyl-accepting transducer" evidence="6">
    <location>
        <begin position="587"/>
        <end position="816"/>
    </location>
</feature>
<dbReference type="SUPFAM" id="SSF158472">
    <property type="entry name" value="HAMP domain-like"/>
    <property type="match status" value="1"/>
</dbReference>
<accession>A0A2A6LP42</accession>
<dbReference type="CDD" id="cd11386">
    <property type="entry name" value="MCP_signal"/>
    <property type="match status" value="1"/>
</dbReference>
<feature type="domain" description="HAMP" evidence="7">
    <location>
        <begin position="530"/>
        <end position="582"/>
    </location>
</feature>
<keyword evidence="5" id="KW-1133">Transmembrane helix</keyword>
<evidence type="ECO:0000256" key="3">
    <source>
        <dbReference type="PROSITE-ProRule" id="PRU00284"/>
    </source>
</evidence>
<dbReference type="PROSITE" id="PS50111">
    <property type="entry name" value="CHEMOTAXIS_TRANSDUC_2"/>
    <property type="match status" value="1"/>
</dbReference>